<dbReference type="Gene3D" id="3.40.50.1580">
    <property type="entry name" value="Nucleoside phosphorylase domain"/>
    <property type="match status" value="1"/>
</dbReference>
<accession>A0A559JSY8</accession>
<keyword evidence="4" id="KW-0326">Glycosidase</keyword>
<proteinExistence type="inferred from homology"/>
<dbReference type="InterPro" id="IPR035994">
    <property type="entry name" value="Nucleoside_phosphorylase_sf"/>
</dbReference>
<dbReference type="NCBIfam" id="NF006087">
    <property type="entry name" value="PRK08236.1"/>
    <property type="match status" value="1"/>
</dbReference>
<dbReference type="HAMAP" id="MF_00991">
    <property type="entry name" value="MqnB"/>
    <property type="match status" value="1"/>
</dbReference>
<evidence type="ECO:0000256" key="2">
    <source>
        <dbReference type="NCBIfam" id="TIGR03664"/>
    </source>
</evidence>
<dbReference type="GO" id="GO:0008782">
    <property type="term" value="F:adenosylhomocysteine nucleosidase activity"/>
    <property type="evidence" value="ECO:0007669"/>
    <property type="project" value="TreeGrafter"/>
</dbReference>
<dbReference type="InterPro" id="IPR000845">
    <property type="entry name" value="Nucleoside_phosphorylase_d"/>
</dbReference>
<dbReference type="EMBL" id="VNJJ01000002">
    <property type="protein sequence ID" value="TVY02985.1"/>
    <property type="molecule type" value="Genomic_DNA"/>
</dbReference>
<protein>
    <recommendedName>
        <fullName evidence="1 2">Futalosine hydrolase</fullName>
        <shortName evidence="1">FL hydrolase</shortName>
        <ecNumber evidence="1 2">3.2.2.26</ecNumber>
    </recommendedName>
    <alternativeName>
        <fullName evidence="1">Futalosine nucleosidase</fullName>
    </alternativeName>
    <alternativeName>
        <fullName evidence="1">Menaquinone biosynthetic enzyme MqnB</fullName>
    </alternativeName>
</protein>
<dbReference type="EC" id="3.2.2.26" evidence="1 2"/>
<name>A0A559JSY8_9BACL</name>
<dbReference type="InterPro" id="IPR019963">
    <property type="entry name" value="FL_hydrolase_MqnB"/>
</dbReference>
<dbReference type="CDD" id="cd17766">
    <property type="entry name" value="futalosine_nucleosidase_MqnB"/>
    <property type="match status" value="1"/>
</dbReference>
<dbReference type="GO" id="GO:0008930">
    <property type="term" value="F:methylthioadenosine nucleosidase activity"/>
    <property type="evidence" value="ECO:0007669"/>
    <property type="project" value="TreeGrafter"/>
</dbReference>
<evidence type="ECO:0000259" key="3">
    <source>
        <dbReference type="Pfam" id="PF01048"/>
    </source>
</evidence>
<dbReference type="GO" id="GO:0009116">
    <property type="term" value="P:nucleoside metabolic process"/>
    <property type="evidence" value="ECO:0007669"/>
    <property type="project" value="InterPro"/>
</dbReference>
<dbReference type="NCBIfam" id="TIGR03664">
    <property type="entry name" value="fut_nucase"/>
    <property type="match status" value="1"/>
</dbReference>
<dbReference type="GO" id="GO:0009234">
    <property type="term" value="P:menaquinone biosynthetic process"/>
    <property type="evidence" value="ECO:0007669"/>
    <property type="project" value="UniProtKB-UniRule"/>
</dbReference>
<dbReference type="GO" id="GO:0005829">
    <property type="term" value="C:cytosol"/>
    <property type="evidence" value="ECO:0007669"/>
    <property type="project" value="TreeGrafter"/>
</dbReference>
<evidence type="ECO:0000313" key="5">
    <source>
        <dbReference type="Proteomes" id="UP000316330"/>
    </source>
</evidence>
<evidence type="ECO:0000313" key="4">
    <source>
        <dbReference type="EMBL" id="TVY02985.1"/>
    </source>
</evidence>
<dbReference type="PANTHER" id="PTHR46832">
    <property type="entry name" value="5'-METHYLTHIOADENOSINE/S-ADENOSYLHOMOCYSTEINE NUCLEOSIDASE"/>
    <property type="match status" value="1"/>
</dbReference>
<keyword evidence="1 4" id="KW-0378">Hydrolase</keyword>
<comment type="similarity">
    <text evidence="1">Belongs to the PNP/UDP phosphorylase family. Futalosine hydrolase subfamily.</text>
</comment>
<comment type="catalytic activity">
    <reaction evidence="1">
        <text>futalosine + H2O = dehypoxanthine futalosine + hypoxanthine</text>
        <dbReference type="Rhea" id="RHEA:25904"/>
        <dbReference type="ChEBI" id="CHEBI:15377"/>
        <dbReference type="ChEBI" id="CHEBI:17368"/>
        <dbReference type="ChEBI" id="CHEBI:58863"/>
        <dbReference type="ChEBI" id="CHEBI:58864"/>
        <dbReference type="EC" id="3.2.2.26"/>
    </reaction>
</comment>
<dbReference type="AlphaFoldDB" id="A0A559JSY8"/>
<sequence length="225" mass="23004">MTNRRRSNMYHHILVMTAVEIEREAVLRGVGGNAKFRVATAGVGPVSAAVSTAMALAEDGANYDLVVSAGIGGGFAGIAPIGSIVVGSESIAADLGAETPEGFAGVDKLGFGSNRLEVDHHLSVKLAEALRSGGMQSHLGPILTLATVTGSAETASLLTERVPGASAEAMEGFGVAEAAHRKGIPFIEIRAISNAVGPRDKSAWRIGEALAALEKASTYLSEVLA</sequence>
<dbReference type="Proteomes" id="UP000316330">
    <property type="component" value="Unassembled WGS sequence"/>
</dbReference>
<dbReference type="UniPathway" id="UPA00079"/>
<keyword evidence="1" id="KW-0474">Menaquinone biosynthesis</keyword>
<dbReference type="Pfam" id="PF01048">
    <property type="entry name" value="PNP_UDP_1"/>
    <property type="match status" value="1"/>
</dbReference>
<organism evidence="4 5">
    <name type="scientific">Cohnella terricola</name>
    <dbReference type="NCBI Taxonomy" id="1289167"/>
    <lineage>
        <taxon>Bacteria</taxon>
        <taxon>Bacillati</taxon>
        <taxon>Bacillota</taxon>
        <taxon>Bacilli</taxon>
        <taxon>Bacillales</taxon>
        <taxon>Paenibacillaceae</taxon>
        <taxon>Cohnella</taxon>
    </lineage>
</organism>
<feature type="domain" description="Nucleoside phosphorylase" evidence="3">
    <location>
        <begin position="35"/>
        <end position="222"/>
    </location>
</feature>
<comment type="caution">
    <text evidence="4">The sequence shown here is derived from an EMBL/GenBank/DDBJ whole genome shotgun (WGS) entry which is preliminary data.</text>
</comment>
<comment type="function">
    <text evidence="1">Catalyzes the hydrolysis of futalosine (FL) to dehypoxanthine futalosine (DHFL) and hypoxanthine, a step in the biosynthesis of menaquinone (MK, vitamin K2).</text>
</comment>
<reference evidence="4 5" key="1">
    <citation type="submission" date="2019-07" db="EMBL/GenBank/DDBJ databases">
        <authorList>
            <person name="Kim J."/>
        </authorList>
    </citation>
    <scope>NUCLEOTIDE SEQUENCE [LARGE SCALE GENOMIC DNA]</scope>
    <source>
        <strain evidence="4 5">G13</strain>
    </source>
</reference>
<dbReference type="GO" id="GO:0019284">
    <property type="term" value="P:L-methionine salvage from S-adenosylmethionine"/>
    <property type="evidence" value="ECO:0007669"/>
    <property type="project" value="TreeGrafter"/>
</dbReference>
<gene>
    <name evidence="1" type="primary">mqnB</name>
    <name evidence="4" type="ORF">FPZ45_03595</name>
</gene>
<dbReference type="PANTHER" id="PTHR46832:SF2">
    <property type="entry name" value="FUTALOSINE HYDROLASE"/>
    <property type="match status" value="1"/>
</dbReference>
<evidence type="ECO:0000256" key="1">
    <source>
        <dbReference type="HAMAP-Rule" id="MF_00991"/>
    </source>
</evidence>
<dbReference type="SUPFAM" id="SSF53167">
    <property type="entry name" value="Purine and uridine phosphorylases"/>
    <property type="match status" value="1"/>
</dbReference>
<dbReference type="OrthoDB" id="9788270at2"/>
<keyword evidence="5" id="KW-1185">Reference proteome</keyword>
<comment type="pathway">
    <text evidence="1">Quinol/quinone metabolism; menaquinone biosynthesis.</text>
</comment>